<evidence type="ECO:0000256" key="4">
    <source>
        <dbReference type="ARBA" id="ARBA00022576"/>
    </source>
</evidence>
<evidence type="ECO:0000256" key="2">
    <source>
        <dbReference type="ARBA" id="ARBA00007441"/>
    </source>
</evidence>
<dbReference type="AlphaFoldDB" id="A0A098EN30"/>
<evidence type="ECO:0000256" key="6">
    <source>
        <dbReference type="ARBA" id="ARBA00022898"/>
    </source>
</evidence>
<dbReference type="Gene3D" id="3.90.1150.10">
    <property type="entry name" value="Aspartate Aminotransferase, domain 1"/>
    <property type="match status" value="1"/>
</dbReference>
<protein>
    <submittedName>
        <fullName evidence="8">2-aminoadipate transaminase</fullName>
    </submittedName>
</protein>
<reference evidence="8 9" key="1">
    <citation type="submission" date="2014-09" db="EMBL/GenBank/DDBJ databases">
        <authorList>
            <person name="Urmite Genomes Urmite Genomes"/>
        </authorList>
    </citation>
    <scope>NUCLEOTIDE SEQUENCE [LARGE SCALE GENOMIC DNA]</scope>
    <source>
        <strain evidence="8 9">ES2</strain>
    </source>
</reference>
<dbReference type="GO" id="GO:1901605">
    <property type="term" value="P:alpha-amino acid metabolic process"/>
    <property type="evidence" value="ECO:0007669"/>
    <property type="project" value="TreeGrafter"/>
</dbReference>
<evidence type="ECO:0000256" key="3">
    <source>
        <dbReference type="ARBA" id="ARBA00011738"/>
    </source>
</evidence>
<sequence>MKSKFPYSKEVQLAFKHEPPGRWMAKFPQGAIRLNSGYPDPRLVPSEEIKGAMARLLEEEKDLPLHYIGSPRIPQLEKFICQRMAERGAPTANEELLVTSGACQAIDLVARVLLDEEAVVAIESPTYMEALEIFQNYTDKYISIPIDENGMKTEKLEEILAERKRKGEALPRILYTIPTFQNPTGTTLSLERRKHLLKLAEQFDFLIMEDDAYGELGFAEKPQLLKALDAGERVIYIGSFSKVVAPGMRIGWAAGPKELIEVLGWFKKDLGHPFAQSTLSAYLETIDFDSHLKKLVSVYEAKARVMVEALEEFMPESAAWFMPSGGYFLWLQIPGVDTAELLSKAHEAGFVYVPGRFFFLDQQEGLEFLRLSFSYTSEENIREGIRLLGQILDAN</sequence>
<gene>
    <name evidence="8" type="primary">lysN</name>
    <name evidence="8" type="ORF">BN1080_02703</name>
</gene>
<dbReference type="RefSeq" id="WP_199876622.1">
    <property type="nucleotide sequence ID" value="NZ_CCXS01000001.1"/>
</dbReference>
<dbReference type="PANTHER" id="PTHR42790">
    <property type="entry name" value="AMINOTRANSFERASE"/>
    <property type="match status" value="1"/>
</dbReference>
<keyword evidence="6" id="KW-0663">Pyridoxal phosphate</keyword>
<dbReference type="EMBL" id="CCXS01000001">
    <property type="protein sequence ID" value="CEG23699.1"/>
    <property type="molecule type" value="Genomic_DNA"/>
</dbReference>
<feature type="domain" description="Aminotransferase class I/classII large" evidence="7">
    <location>
        <begin position="34"/>
        <end position="386"/>
    </location>
</feature>
<comment type="similarity">
    <text evidence="2">Belongs to the class-I pyridoxal-phosphate-dependent aminotransferase family.</text>
</comment>
<dbReference type="Pfam" id="PF00155">
    <property type="entry name" value="Aminotran_1_2"/>
    <property type="match status" value="1"/>
</dbReference>
<dbReference type="SUPFAM" id="SSF53383">
    <property type="entry name" value="PLP-dependent transferases"/>
    <property type="match status" value="1"/>
</dbReference>
<dbReference type="CDD" id="cd00609">
    <property type="entry name" value="AAT_like"/>
    <property type="match status" value="1"/>
</dbReference>
<organism evidence="8 9">
    <name type="scientific">Planococcus massiliensis</name>
    <dbReference type="NCBI Taxonomy" id="1499687"/>
    <lineage>
        <taxon>Bacteria</taxon>
        <taxon>Bacillati</taxon>
        <taxon>Bacillota</taxon>
        <taxon>Bacilli</taxon>
        <taxon>Bacillales</taxon>
        <taxon>Caryophanaceae</taxon>
        <taxon>Planococcus</taxon>
    </lineage>
</organism>
<evidence type="ECO:0000256" key="1">
    <source>
        <dbReference type="ARBA" id="ARBA00001933"/>
    </source>
</evidence>
<dbReference type="InterPro" id="IPR015424">
    <property type="entry name" value="PyrdxlP-dep_Trfase"/>
</dbReference>
<dbReference type="InterPro" id="IPR015422">
    <property type="entry name" value="PyrdxlP-dep_Trfase_small"/>
</dbReference>
<name>A0A098EN30_9BACL</name>
<dbReference type="InterPro" id="IPR015421">
    <property type="entry name" value="PyrdxlP-dep_Trfase_major"/>
</dbReference>
<dbReference type="InterPro" id="IPR004839">
    <property type="entry name" value="Aminotransferase_I/II_large"/>
</dbReference>
<dbReference type="PANTHER" id="PTHR42790:SF19">
    <property type="entry name" value="KYNURENINE_ALPHA-AMINOADIPATE AMINOTRANSFERASE, MITOCHONDRIAL"/>
    <property type="match status" value="1"/>
</dbReference>
<dbReference type="GO" id="GO:0030170">
    <property type="term" value="F:pyridoxal phosphate binding"/>
    <property type="evidence" value="ECO:0007669"/>
    <property type="project" value="InterPro"/>
</dbReference>
<keyword evidence="5" id="KW-0808">Transferase</keyword>
<dbReference type="FunFam" id="3.40.640.10:FF:000053">
    <property type="entry name" value="Aminotransferase, class I"/>
    <property type="match status" value="1"/>
</dbReference>
<keyword evidence="9" id="KW-1185">Reference proteome</keyword>
<dbReference type="Proteomes" id="UP000043699">
    <property type="component" value="Unassembled WGS sequence"/>
</dbReference>
<proteinExistence type="inferred from homology"/>
<accession>A0A098EN30</accession>
<evidence type="ECO:0000256" key="5">
    <source>
        <dbReference type="ARBA" id="ARBA00022679"/>
    </source>
</evidence>
<dbReference type="InterPro" id="IPR050859">
    <property type="entry name" value="Class-I_PLP-dep_aminotransf"/>
</dbReference>
<comment type="subunit">
    <text evidence="3">Homodimer.</text>
</comment>
<keyword evidence="4" id="KW-0032">Aminotransferase</keyword>
<comment type="cofactor">
    <cofactor evidence="1">
        <name>pyridoxal 5'-phosphate</name>
        <dbReference type="ChEBI" id="CHEBI:597326"/>
    </cofactor>
</comment>
<evidence type="ECO:0000259" key="7">
    <source>
        <dbReference type="Pfam" id="PF00155"/>
    </source>
</evidence>
<dbReference type="GO" id="GO:0008483">
    <property type="term" value="F:transaminase activity"/>
    <property type="evidence" value="ECO:0007669"/>
    <property type="project" value="UniProtKB-KW"/>
</dbReference>
<evidence type="ECO:0000313" key="9">
    <source>
        <dbReference type="Proteomes" id="UP000043699"/>
    </source>
</evidence>
<dbReference type="STRING" id="1499687.BN1080_02703"/>
<dbReference type="Gene3D" id="3.40.640.10">
    <property type="entry name" value="Type I PLP-dependent aspartate aminotransferase-like (Major domain)"/>
    <property type="match status" value="1"/>
</dbReference>
<evidence type="ECO:0000313" key="8">
    <source>
        <dbReference type="EMBL" id="CEG23699.1"/>
    </source>
</evidence>